<evidence type="ECO:0000313" key="2">
    <source>
        <dbReference type="EMBL" id="SEK95372.1"/>
    </source>
</evidence>
<dbReference type="GO" id="GO:0016020">
    <property type="term" value="C:membrane"/>
    <property type="evidence" value="ECO:0007669"/>
    <property type="project" value="TreeGrafter"/>
</dbReference>
<keyword evidence="3" id="KW-1185">Reference proteome</keyword>
<evidence type="ECO:0000313" key="3">
    <source>
        <dbReference type="Proteomes" id="UP000198984"/>
    </source>
</evidence>
<dbReference type="RefSeq" id="WP_089907417.1">
    <property type="nucleotide sequence ID" value="NZ_FOBB01000001.1"/>
</dbReference>
<dbReference type="Proteomes" id="UP000198984">
    <property type="component" value="Unassembled WGS sequence"/>
</dbReference>
<accession>A0A1H7L8P9</accession>
<dbReference type="Gene3D" id="3.40.50.1820">
    <property type="entry name" value="alpha/beta hydrolase"/>
    <property type="match status" value="1"/>
</dbReference>
<evidence type="ECO:0000259" key="1">
    <source>
        <dbReference type="Pfam" id="PF00561"/>
    </source>
</evidence>
<dbReference type="STRING" id="573321.SAMN04488505_1011204"/>
<dbReference type="SUPFAM" id="SSF53474">
    <property type="entry name" value="alpha/beta-Hydrolases"/>
    <property type="match status" value="1"/>
</dbReference>
<feature type="domain" description="AB hydrolase-1" evidence="1">
    <location>
        <begin position="2"/>
        <end position="106"/>
    </location>
</feature>
<dbReference type="InterPro" id="IPR000073">
    <property type="entry name" value="AB_hydrolase_1"/>
</dbReference>
<dbReference type="PANTHER" id="PTHR43798">
    <property type="entry name" value="MONOACYLGLYCEROL LIPASE"/>
    <property type="match status" value="1"/>
</dbReference>
<dbReference type="InterPro" id="IPR029058">
    <property type="entry name" value="AB_hydrolase_fold"/>
</dbReference>
<protein>
    <submittedName>
        <fullName evidence="2">Pimeloyl-ACP methyl ester carboxylesterase</fullName>
    </submittedName>
</protein>
<dbReference type="Pfam" id="PF00561">
    <property type="entry name" value="Abhydrolase_1"/>
    <property type="match status" value="1"/>
</dbReference>
<dbReference type="PRINTS" id="PR00111">
    <property type="entry name" value="ABHYDROLASE"/>
</dbReference>
<dbReference type="EMBL" id="FOBB01000001">
    <property type="protein sequence ID" value="SEK95372.1"/>
    <property type="molecule type" value="Genomic_DNA"/>
</dbReference>
<organism evidence="2 3">
    <name type="scientific">Chitinophaga rupis</name>
    <dbReference type="NCBI Taxonomy" id="573321"/>
    <lineage>
        <taxon>Bacteria</taxon>
        <taxon>Pseudomonadati</taxon>
        <taxon>Bacteroidota</taxon>
        <taxon>Chitinophagia</taxon>
        <taxon>Chitinophagales</taxon>
        <taxon>Chitinophagaceae</taxon>
        <taxon>Chitinophaga</taxon>
    </lineage>
</organism>
<dbReference type="OrthoDB" id="9791779at2"/>
<proteinExistence type="predicted"/>
<dbReference type="InterPro" id="IPR050266">
    <property type="entry name" value="AB_hydrolase_sf"/>
</dbReference>
<sequence length="229" mass="25201">MPAILMLHGALGTQAQFLPLRSLLEEQHTVYTFDFIGHGLAEPAKEGISVPLLAQQVLDQLDAYGLNAIPLFGYSMGGYVAMYLARHYPQRVSKVITLATKYHWNAAIAAKEVNMLDAAVIEQKVPAFATALEQRHARQDWKRVLSHTAGLMQQLGLQPLLAAEDYAAITIPALLMLGDRDSMVTLTETVEVYRALPQAQLAVLPNTPHPLEKVDPALVAALLQRFLNE</sequence>
<dbReference type="AlphaFoldDB" id="A0A1H7L8P9"/>
<reference evidence="2 3" key="1">
    <citation type="submission" date="2016-10" db="EMBL/GenBank/DDBJ databases">
        <authorList>
            <person name="de Groot N.N."/>
        </authorList>
    </citation>
    <scope>NUCLEOTIDE SEQUENCE [LARGE SCALE GENOMIC DNA]</scope>
    <source>
        <strain evidence="2 3">DSM 21039</strain>
    </source>
</reference>
<name>A0A1H7L8P9_9BACT</name>
<dbReference type="PANTHER" id="PTHR43798:SF33">
    <property type="entry name" value="HYDROLASE, PUTATIVE (AFU_ORTHOLOGUE AFUA_2G14860)-RELATED"/>
    <property type="match status" value="1"/>
</dbReference>
<gene>
    <name evidence="2" type="ORF">SAMN04488505_1011204</name>
</gene>